<protein>
    <submittedName>
        <fullName evidence="1">Uncharacterized protein</fullName>
    </submittedName>
</protein>
<reference evidence="1" key="1">
    <citation type="submission" date="2021-12" db="EMBL/GenBank/DDBJ databases">
        <authorList>
            <person name="King R."/>
        </authorList>
    </citation>
    <scope>NUCLEOTIDE SEQUENCE</scope>
</reference>
<gene>
    <name evidence="1" type="ORF">BEMITA_LOCUS4880</name>
</gene>
<keyword evidence="2" id="KW-1185">Reference proteome</keyword>
<name>A0A9P0A768_BEMTA</name>
<dbReference type="AlphaFoldDB" id="A0A9P0A768"/>
<accession>A0A9P0A768</accession>
<proteinExistence type="predicted"/>
<evidence type="ECO:0000313" key="1">
    <source>
        <dbReference type="EMBL" id="CAH0385680.1"/>
    </source>
</evidence>
<organism evidence="1 2">
    <name type="scientific">Bemisia tabaci</name>
    <name type="common">Sweetpotato whitefly</name>
    <name type="synonym">Aleurodes tabaci</name>
    <dbReference type="NCBI Taxonomy" id="7038"/>
    <lineage>
        <taxon>Eukaryota</taxon>
        <taxon>Metazoa</taxon>
        <taxon>Ecdysozoa</taxon>
        <taxon>Arthropoda</taxon>
        <taxon>Hexapoda</taxon>
        <taxon>Insecta</taxon>
        <taxon>Pterygota</taxon>
        <taxon>Neoptera</taxon>
        <taxon>Paraneoptera</taxon>
        <taxon>Hemiptera</taxon>
        <taxon>Sternorrhyncha</taxon>
        <taxon>Aleyrodoidea</taxon>
        <taxon>Aleyrodidae</taxon>
        <taxon>Aleyrodinae</taxon>
        <taxon>Bemisia</taxon>
    </lineage>
</organism>
<dbReference type="Proteomes" id="UP001152759">
    <property type="component" value="Chromosome 2"/>
</dbReference>
<evidence type="ECO:0000313" key="2">
    <source>
        <dbReference type="Proteomes" id="UP001152759"/>
    </source>
</evidence>
<sequence>MTFSRNMLSLPYMIYHTVDHSSDPQTTSLLNMVPEISHYCHPSSAEIFHLVPFIRKIDEPPRLPHTIIYYSLSTFKLLHHPFFDNCFCFFPVSFPVVLAPFYPTYKVTTTTTKNKVQDSSSVFQPTTHSSQQCKTFQKMASKTSAKTSDECRARNVQNSRGQVQIKFPFAPWILTLIYTLTQAQRLGRLHFSPMLVDTSAPFSCFGI</sequence>
<dbReference type="EMBL" id="OU963863">
    <property type="protein sequence ID" value="CAH0385680.1"/>
    <property type="molecule type" value="Genomic_DNA"/>
</dbReference>